<comment type="catalytic activity">
    <reaction evidence="4">
        <text>RX + glutathione = an S-substituted glutathione + a halide anion + H(+)</text>
        <dbReference type="Rhea" id="RHEA:16437"/>
        <dbReference type="ChEBI" id="CHEBI:15378"/>
        <dbReference type="ChEBI" id="CHEBI:16042"/>
        <dbReference type="ChEBI" id="CHEBI:17792"/>
        <dbReference type="ChEBI" id="CHEBI:57925"/>
        <dbReference type="ChEBI" id="CHEBI:90779"/>
        <dbReference type="EC" id="2.5.1.18"/>
    </reaction>
</comment>
<evidence type="ECO:0000256" key="3">
    <source>
        <dbReference type="ARBA" id="ARBA00022679"/>
    </source>
</evidence>
<dbReference type="EMBL" id="JAKOGI010000479">
    <property type="protein sequence ID" value="KAJ8434426.1"/>
    <property type="molecule type" value="Genomic_DNA"/>
</dbReference>
<dbReference type="AlphaFoldDB" id="A0A9Q1JZR3"/>
<dbReference type="GO" id="GO:0043295">
    <property type="term" value="F:glutathione binding"/>
    <property type="evidence" value="ECO:0007669"/>
    <property type="project" value="TreeGrafter"/>
</dbReference>
<keyword evidence="8" id="KW-1185">Reference proteome</keyword>
<dbReference type="GO" id="GO:0006749">
    <property type="term" value="P:glutathione metabolic process"/>
    <property type="evidence" value="ECO:0007669"/>
    <property type="project" value="TreeGrafter"/>
</dbReference>
<evidence type="ECO:0000256" key="1">
    <source>
        <dbReference type="ARBA" id="ARBA00010128"/>
    </source>
</evidence>
<dbReference type="InterPro" id="IPR036249">
    <property type="entry name" value="Thioredoxin-like_sf"/>
</dbReference>
<dbReference type="EC" id="2.5.1.18" evidence="2"/>
<feature type="domain" description="GST N-terminal" evidence="5">
    <location>
        <begin position="1"/>
        <end position="82"/>
    </location>
</feature>
<dbReference type="FunFam" id="3.40.30.10:FF:000016">
    <property type="entry name" value="Glutathione S-transferase F2"/>
    <property type="match status" value="2"/>
</dbReference>
<feature type="domain" description="GST C-terminal" evidence="6">
    <location>
        <begin position="90"/>
        <end position="216"/>
    </location>
</feature>
<comment type="caution">
    <text evidence="7">The sequence shown here is derived from an EMBL/GenBank/DDBJ whole genome shotgun (WGS) entry which is preliminary data.</text>
</comment>
<dbReference type="Gene3D" id="3.40.30.10">
    <property type="entry name" value="Glutaredoxin"/>
    <property type="match status" value="2"/>
</dbReference>
<dbReference type="GO" id="GO:0004364">
    <property type="term" value="F:glutathione transferase activity"/>
    <property type="evidence" value="ECO:0007669"/>
    <property type="project" value="UniProtKB-EC"/>
</dbReference>
<name>A0A9Q1JZR3_9CARY</name>
<evidence type="ECO:0000313" key="7">
    <source>
        <dbReference type="EMBL" id="KAJ8434426.1"/>
    </source>
</evidence>
<dbReference type="PANTHER" id="PTHR43900:SF47">
    <property type="entry name" value="GLUTATHIONE S-TRANSFERASE F6-RELATED"/>
    <property type="match status" value="1"/>
</dbReference>
<evidence type="ECO:0000259" key="5">
    <source>
        <dbReference type="PROSITE" id="PS50404"/>
    </source>
</evidence>
<evidence type="ECO:0000256" key="4">
    <source>
        <dbReference type="ARBA" id="ARBA00047960"/>
    </source>
</evidence>
<organism evidence="7 8">
    <name type="scientific">Carnegiea gigantea</name>
    <dbReference type="NCBI Taxonomy" id="171969"/>
    <lineage>
        <taxon>Eukaryota</taxon>
        <taxon>Viridiplantae</taxon>
        <taxon>Streptophyta</taxon>
        <taxon>Embryophyta</taxon>
        <taxon>Tracheophyta</taxon>
        <taxon>Spermatophyta</taxon>
        <taxon>Magnoliopsida</taxon>
        <taxon>eudicotyledons</taxon>
        <taxon>Gunneridae</taxon>
        <taxon>Pentapetalae</taxon>
        <taxon>Caryophyllales</taxon>
        <taxon>Cactineae</taxon>
        <taxon>Cactaceae</taxon>
        <taxon>Cactoideae</taxon>
        <taxon>Echinocereeae</taxon>
        <taxon>Carnegiea</taxon>
    </lineage>
</organism>
<keyword evidence="3" id="KW-0808">Transferase</keyword>
<dbReference type="InterPro" id="IPR010987">
    <property type="entry name" value="Glutathione-S-Trfase_C-like"/>
</dbReference>
<dbReference type="InterPro" id="IPR036282">
    <property type="entry name" value="Glutathione-S-Trfase_C_sf"/>
</dbReference>
<evidence type="ECO:0000256" key="2">
    <source>
        <dbReference type="ARBA" id="ARBA00012452"/>
    </source>
</evidence>
<dbReference type="PROSITE" id="PS50405">
    <property type="entry name" value="GST_CTER"/>
    <property type="match status" value="2"/>
</dbReference>
<dbReference type="InterPro" id="IPR034347">
    <property type="entry name" value="GST_Phi_C"/>
</dbReference>
<dbReference type="PANTHER" id="PTHR43900">
    <property type="entry name" value="GLUTATHIONE S-TRANSFERASE RHO"/>
    <property type="match status" value="1"/>
</dbReference>
<proteinExistence type="inferred from homology"/>
<dbReference type="Gene3D" id="1.20.1050.10">
    <property type="match status" value="2"/>
</dbReference>
<comment type="similarity">
    <text evidence="1">Belongs to the GST superfamily. Phi family.</text>
</comment>
<dbReference type="CDD" id="cd03053">
    <property type="entry name" value="GST_N_Phi"/>
    <property type="match status" value="2"/>
</dbReference>
<dbReference type="GO" id="GO:0009407">
    <property type="term" value="P:toxin catabolic process"/>
    <property type="evidence" value="ECO:0007669"/>
    <property type="project" value="UniProtKB-ARBA"/>
</dbReference>
<dbReference type="PROSITE" id="PS50404">
    <property type="entry name" value="GST_NTER"/>
    <property type="match status" value="2"/>
</dbReference>
<dbReference type="SFLD" id="SFLDS00019">
    <property type="entry name" value="Glutathione_Transferase_(cytos"/>
    <property type="match status" value="2"/>
</dbReference>
<evidence type="ECO:0000313" key="8">
    <source>
        <dbReference type="Proteomes" id="UP001153076"/>
    </source>
</evidence>
<dbReference type="FunFam" id="1.20.1050.10:FF:000004">
    <property type="entry name" value="Glutathione S-transferase F2"/>
    <property type="match status" value="2"/>
</dbReference>
<dbReference type="InterPro" id="IPR040079">
    <property type="entry name" value="Glutathione_S-Trfase"/>
</dbReference>
<protein>
    <recommendedName>
        <fullName evidence="2">glutathione transferase</fullName>
        <ecNumber evidence="2">2.5.1.18</ecNumber>
    </recommendedName>
</protein>
<accession>A0A9Q1JZR3</accession>
<dbReference type="Pfam" id="PF00043">
    <property type="entry name" value="GST_C"/>
    <property type="match status" value="2"/>
</dbReference>
<feature type="domain" description="GST C-terminal" evidence="6">
    <location>
        <begin position="309"/>
        <end position="434"/>
    </location>
</feature>
<dbReference type="OrthoDB" id="422574at2759"/>
<dbReference type="Pfam" id="PF02798">
    <property type="entry name" value="GST_N"/>
    <property type="match status" value="2"/>
</dbReference>
<dbReference type="SFLD" id="SFLDG00358">
    <property type="entry name" value="Main_(cytGST)"/>
    <property type="match status" value="2"/>
</dbReference>
<reference evidence="7" key="1">
    <citation type="submission" date="2022-04" db="EMBL/GenBank/DDBJ databases">
        <title>Carnegiea gigantea Genome sequencing and assembly v2.</title>
        <authorList>
            <person name="Copetti D."/>
            <person name="Sanderson M.J."/>
            <person name="Burquez A."/>
            <person name="Wojciechowski M.F."/>
        </authorList>
    </citation>
    <scope>NUCLEOTIDE SEQUENCE</scope>
    <source>
        <strain evidence="7">SGP5-SGP5p</strain>
        <tissue evidence="7">Aerial part</tissue>
    </source>
</reference>
<sequence>MAMKLYGLPMSTCTTRAMICMHEKQVDFEFVPVNLFAAENKQPPFLSKNPFGQIPVLEDGDLTLFESRAITTYIAEKYKDQGTDLLRLGDIKEAAVVKVWMEVESHHYNPAIQPIIYQYFVYPMQGKEPDQAIIDANLEELGKVLDIYNDRLGNTKYLAGDYYTLADLHHLSYTHYFMKTPYASLIESRPNVKAWWEDISSRPSFVKVSENMNSKFLVYAMVIKVHGSPISTNTLRVVAAVHEKELEYEFVPVDMKSGAHKQPDFLALNPFGQVPALEDGDIKLFESRAITKYLAYTYENKGTPLIYNEGKQMVELAVWMEVEAHQFEPVASKLAWELVYKKMFGMEADAAAVQEHETKLAKVLDVYEAQLSKCKYLAGDSFTLADLHHLPVMHYLMGTQAKKLFDERPHVSAWSKDILARPAWEKSIALQKQA</sequence>
<dbReference type="GO" id="GO:0005737">
    <property type="term" value="C:cytoplasm"/>
    <property type="evidence" value="ECO:0007669"/>
    <property type="project" value="TreeGrafter"/>
</dbReference>
<dbReference type="SUPFAM" id="SSF47616">
    <property type="entry name" value="GST C-terminal domain-like"/>
    <property type="match status" value="2"/>
</dbReference>
<dbReference type="Proteomes" id="UP001153076">
    <property type="component" value="Unassembled WGS sequence"/>
</dbReference>
<dbReference type="InterPro" id="IPR004045">
    <property type="entry name" value="Glutathione_S-Trfase_N"/>
</dbReference>
<gene>
    <name evidence="7" type="ORF">Cgig2_002628</name>
</gene>
<dbReference type="SFLD" id="SFLDG01154">
    <property type="entry name" value="Main.5:_Phi-like"/>
    <property type="match status" value="2"/>
</dbReference>
<dbReference type="SUPFAM" id="SSF52833">
    <property type="entry name" value="Thioredoxin-like"/>
    <property type="match status" value="2"/>
</dbReference>
<evidence type="ECO:0000259" key="6">
    <source>
        <dbReference type="PROSITE" id="PS50405"/>
    </source>
</evidence>
<dbReference type="InterPro" id="IPR004046">
    <property type="entry name" value="GST_C"/>
</dbReference>
<dbReference type="CDD" id="cd03187">
    <property type="entry name" value="GST_C_Phi"/>
    <property type="match status" value="2"/>
</dbReference>
<feature type="domain" description="GST N-terminal" evidence="5">
    <location>
        <begin position="221"/>
        <end position="302"/>
    </location>
</feature>